<keyword evidence="3 5" id="KW-0548">Nucleotidyltransferase</keyword>
<sequence length="255" mass="27618">MSGIAFKIVIPARLGSTRLPRKVLLEVAGKPVIRHVWEAARRAGAGEIVVATDSEEVVTACSAFGADVQLTSAGHQSGTDRSNEIARSRDWPADTVVVNLQGDEPLMPPALLRQAAALLADDREAHIATLCHPLHAQDEWQNPNVVKVVLDRRGYALYFSRAPIPWPRDQAPAMPAGLAYRHIGLYAYRVAALAEFSSLPPAPLETCEALEQLRALTHGYRIKVGVIDVPPPRGVDTADDLRAVAALLAQRDARI</sequence>
<dbReference type="RefSeq" id="WP_110265937.1">
    <property type="nucleotide sequence ID" value="NZ_CAKZQT010000032.1"/>
</dbReference>
<dbReference type="InterPro" id="IPR004528">
    <property type="entry name" value="KdsB"/>
</dbReference>
<dbReference type="InterPro" id="IPR003329">
    <property type="entry name" value="Cytidylyl_trans"/>
</dbReference>
<comment type="subcellular location">
    <subcellularLocation>
        <location evidence="5">Cytoplasm</location>
    </subcellularLocation>
    <subcellularLocation>
        <location evidence="1">Membrane</location>
    </subcellularLocation>
</comment>
<protein>
    <recommendedName>
        <fullName evidence="5">3-deoxy-manno-octulosonate cytidylyltransferase</fullName>
        <ecNumber evidence="5">2.7.7.38</ecNumber>
    </recommendedName>
    <alternativeName>
        <fullName evidence="5">CMP-2-keto-3-deoxyoctulosonic acid synthase</fullName>
        <shortName evidence="5">CKS</shortName>
        <shortName evidence="5">CMP-KDO synthase</shortName>
    </alternativeName>
</protein>
<dbReference type="NCBIfam" id="NF009905">
    <property type="entry name" value="PRK13368.1"/>
    <property type="match status" value="1"/>
</dbReference>
<dbReference type="Proteomes" id="UP000248330">
    <property type="component" value="Unassembled WGS sequence"/>
</dbReference>
<dbReference type="GO" id="GO:0008690">
    <property type="term" value="F:3-deoxy-manno-octulosonate cytidylyltransferase activity"/>
    <property type="evidence" value="ECO:0007669"/>
    <property type="project" value="UniProtKB-UniRule"/>
</dbReference>
<dbReference type="GO" id="GO:0009103">
    <property type="term" value="P:lipopolysaccharide biosynthetic process"/>
    <property type="evidence" value="ECO:0007669"/>
    <property type="project" value="UniProtKB-UniRule"/>
</dbReference>
<dbReference type="NCBIfam" id="NF003952">
    <property type="entry name" value="PRK05450.1-5"/>
    <property type="match status" value="1"/>
</dbReference>
<evidence type="ECO:0000256" key="1">
    <source>
        <dbReference type="ARBA" id="ARBA00004370"/>
    </source>
</evidence>
<keyword evidence="2 5" id="KW-0808">Transferase</keyword>
<dbReference type="SUPFAM" id="SSF53448">
    <property type="entry name" value="Nucleotide-diphospho-sugar transferases"/>
    <property type="match status" value="1"/>
</dbReference>
<keyword evidence="7" id="KW-1185">Reference proteome</keyword>
<gene>
    <name evidence="5" type="primary">kdsB</name>
    <name evidence="6" type="ORF">C8D93_108153</name>
</gene>
<evidence type="ECO:0000256" key="3">
    <source>
        <dbReference type="ARBA" id="ARBA00022695"/>
    </source>
</evidence>
<evidence type="ECO:0000313" key="6">
    <source>
        <dbReference type="EMBL" id="PXV66178.1"/>
    </source>
</evidence>
<dbReference type="NCBIfam" id="TIGR00466">
    <property type="entry name" value="kdsB"/>
    <property type="match status" value="1"/>
</dbReference>
<dbReference type="GO" id="GO:0033468">
    <property type="term" value="P:CMP-keto-3-deoxy-D-manno-octulosonic acid biosynthetic process"/>
    <property type="evidence" value="ECO:0007669"/>
    <property type="project" value="UniProtKB-UniRule"/>
</dbReference>
<dbReference type="EMBL" id="QICN01000008">
    <property type="protein sequence ID" value="PXV66178.1"/>
    <property type="molecule type" value="Genomic_DNA"/>
</dbReference>
<dbReference type="CDD" id="cd02517">
    <property type="entry name" value="CMP-KDO-Synthetase"/>
    <property type="match status" value="1"/>
</dbReference>
<keyword evidence="4 5" id="KW-0448">Lipopolysaccharide biosynthesis</keyword>
<name>A0A318E743_9GAMM</name>
<dbReference type="EC" id="2.7.7.38" evidence="5"/>
<reference evidence="6 7" key="1">
    <citation type="submission" date="2018-04" db="EMBL/GenBank/DDBJ databases">
        <title>Genomic Encyclopedia of Type Strains, Phase IV (KMG-IV): sequencing the most valuable type-strain genomes for metagenomic binning, comparative biology and taxonomic classification.</title>
        <authorList>
            <person name="Goeker M."/>
        </authorList>
    </citation>
    <scope>NUCLEOTIDE SEQUENCE [LARGE SCALE GENOMIC DNA]</scope>
    <source>
        <strain evidence="6 7">DSM 104150</strain>
    </source>
</reference>
<dbReference type="PANTHER" id="PTHR42866:SF2">
    <property type="entry name" value="3-DEOXY-MANNO-OCTULOSONATE CYTIDYLYLTRANSFERASE, MITOCHONDRIAL"/>
    <property type="match status" value="1"/>
</dbReference>
<evidence type="ECO:0000313" key="7">
    <source>
        <dbReference type="Proteomes" id="UP000248330"/>
    </source>
</evidence>
<proteinExistence type="inferred from homology"/>
<evidence type="ECO:0000256" key="4">
    <source>
        <dbReference type="ARBA" id="ARBA00022985"/>
    </source>
</evidence>
<dbReference type="Gene3D" id="3.90.550.10">
    <property type="entry name" value="Spore Coat Polysaccharide Biosynthesis Protein SpsA, Chain A"/>
    <property type="match status" value="1"/>
</dbReference>
<comment type="catalytic activity">
    <reaction evidence="5">
        <text>3-deoxy-alpha-D-manno-oct-2-ulosonate + CTP = CMP-3-deoxy-beta-D-manno-octulosonate + diphosphate</text>
        <dbReference type="Rhea" id="RHEA:23448"/>
        <dbReference type="ChEBI" id="CHEBI:33019"/>
        <dbReference type="ChEBI" id="CHEBI:37563"/>
        <dbReference type="ChEBI" id="CHEBI:85986"/>
        <dbReference type="ChEBI" id="CHEBI:85987"/>
        <dbReference type="EC" id="2.7.7.38"/>
    </reaction>
</comment>
<evidence type="ECO:0000256" key="5">
    <source>
        <dbReference type="HAMAP-Rule" id="MF_00057"/>
    </source>
</evidence>
<dbReference type="PANTHER" id="PTHR42866">
    <property type="entry name" value="3-DEOXY-MANNO-OCTULOSONATE CYTIDYLYLTRANSFERASE"/>
    <property type="match status" value="1"/>
</dbReference>
<dbReference type="GO" id="GO:0016020">
    <property type="term" value="C:membrane"/>
    <property type="evidence" value="ECO:0007669"/>
    <property type="project" value="UniProtKB-SubCell"/>
</dbReference>
<comment type="function">
    <text evidence="5">Activates KDO (a required 8-carbon sugar) for incorporation into bacterial lipopolysaccharide in Gram-negative bacteria.</text>
</comment>
<dbReference type="InterPro" id="IPR029044">
    <property type="entry name" value="Nucleotide-diphossugar_trans"/>
</dbReference>
<keyword evidence="5" id="KW-0963">Cytoplasm</keyword>
<dbReference type="GO" id="GO:0005829">
    <property type="term" value="C:cytosol"/>
    <property type="evidence" value="ECO:0007669"/>
    <property type="project" value="TreeGrafter"/>
</dbReference>
<dbReference type="UniPathway" id="UPA00358">
    <property type="reaction ID" value="UER00476"/>
</dbReference>
<dbReference type="Pfam" id="PF02348">
    <property type="entry name" value="CTP_transf_3"/>
    <property type="match status" value="1"/>
</dbReference>
<evidence type="ECO:0000256" key="2">
    <source>
        <dbReference type="ARBA" id="ARBA00022679"/>
    </source>
</evidence>
<comment type="caution">
    <text evidence="6">The sequence shown here is derived from an EMBL/GenBank/DDBJ whole genome shotgun (WGS) entry which is preliminary data.</text>
</comment>
<comment type="similarity">
    <text evidence="5">Belongs to the KdsB family.</text>
</comment>
<dbReference type="FunFam" id="3.90.550.10:FF:000011">
    <property type="entry name" value="3-deoxy-manno-octulosonate cytidylyltransferase"/>
    <property type="match status" value="1"/>
</dbReference>
<organism evidence="6 7">
    <name type="scientific">Sinimarinibacterium flocculans</name>
    <dbReference type="NCBI Taxonomy" id="985250"/>
    <lineage>
        <taxon>Bacteria</taxon>
        <taxon>Pseudomonadati</taxon>
        <taxon>Pseudomonadota</taxon>
        <taxon>Gammaproteobacteria</taxon>
        <taxon>Nevskiales</taxon>
        <taxon>Nevskiaceae</taxon>
        <taxon>Sinimarinibacterium</taxon>
    </lineage>
</organism>
<dbReference type="OrthoDB" id="9815559at2"/>
<dbReference type="HAMAP" id="MF_00057">
    <property type="entry name" value="KdsB"/>
    <property type="match status" value="1"/>
</dbReference>
<dbReference type="AlphaFoldDB" id="A0A318E743"/>
<accession>A0A318E743</accession>
<comment type="pathway">
    <text evidence="5">Nucleotide-sugar biosynthesis; CMP-3-deoxy-D-manno-octulosonate biosynthesis; CMP-3-deoxy-D-manno-octulosonate from 3-deoxy-D-manno-octulosonate and CTP: step 1/1.</text>
</comment>